<protein>
    <recommendedName>
        <fullName evidence="2">poly(ADP-ribose) glycohydrolase</fullName>
        <ecNumber evidence="2">3.2.1.143</ecNumber>
    </recommendedName>
</protein>
<evidence type="ECO:0000256" key="1">
    <source>
        <dbReference type="ARBA" id="ARBA00009545"/>
    </source>
</evidence>
<feature type="active site" evidence="4">
    <location>
        <position position="576"/>
    </location>
</feature>
<feature type="domain" description="PARG helical" evidence="8">
    <location>
        <begin position="404"/>
        <end position="520"/>
    </location>
</feature>
<dbReference type="PANTHER" id="PTHR12837">
    <property type="entry name" value="POLY ADP-RIBOSE GLYCOHYDROLASE"/>
    <property type="match status" value="1"/>
</dbReference>
<feature type="domain" description="PARG catalytic Macro" evidence="7">
    <location>
        <begin position="527"/>
        <end position="729"/>
    </location>
</feature>
<feature type="compositionally biased region" description="Polar residues" evidence="6">
    <location>
        <begin position="800"/>
        <end position="809"/>
    </location>
</feature>
<dbReference type="AlphaFoldDB" id="A0AA47MJ03"/>
<keyword evidence="10" id="KW-1185">Reference proteome</keyword>
<dbReference type="GO" id="GO:0009225">
    <property type="term" value="P:nucleotide-sugar metabolic process"/>
    <property type="evidence" value="ECO:0007669"/>
    <property type="project" value="TreeGrafter"/>
</dbReference>
<dbReference type="GO" id="GO:0005975">
    <property type="term" value="P:carbohydrate metabolic process"/>
    <property type="evidence" value="ECO:0007669"/>
    <property type="project" value="InterPro"/>
</dbReference>
<dbReference type="Pfam" id="PF05028">
    <property type="entry name" value="PARG_cat_C"/>
    <property type="match status" value="1"/>
</dbReference>
<feature type="active site" evidence="4">
    <location>
        <position position="558"/>
    </location>
</feature>
<dbReference type="PANTHER" id="PTHR12837:SF8">
    <property type="entry name" value="POLY(ADP-RIBOSE) GLYCOHYDROLASE"/>
    <property type="match status" value="1"/>
</dbReference>
<evidence type="ECO:0000259" key="8">
    <source>
        <dbReference type="Pfam" id="PF20811"/>
    </source>
</evidence>
<comment type="caution">
    <text evidence="9">The sequence shown here is derived from an EMBL/GenBank/DDBJ whole genome shotgun (WGS) entry which is preliminary data.</text>
</comment>
<dbReference type="InterPro" id="IPR048362">
    <property type="entry name" value="PARG_helical"/>
</dbReference>
<dbReference type="GO" id="GO:0004649">
    <property type="term" value="F:poly(ADP-ribose) glycohydrolase activity"/>
    <property type="evidence" value="ECO:0007669"/>
    <property type="project" value="UniProtKB-EC"/>
</dbReference>
<dbReference type="EC" id="3.2.1.143" evidence="2"/>
<evidence type="ECO:0000256" key="5">
    <source>
        <dbReference type="PIRSR" id="PIRSR607724-2"/>
    </source>
</evidence>
<feature type="compositionally biased region" description="Basic and acidic residues" evidence="6">
    <location>
        <begin position="178"/>
        <end position="191"/>
    </location>
</feature>
<evidence type="ECO:0000256" key="4">
    <source>
        <dbReference type="PIRSR" id="PIRSR607724-1"/>
    </source>
</evidence>
<gene>
    <name evidence="9" type="primary">PARG_1</name>
    <name evidence="9" type="ORF">N1851_022023</name>
</gene>
<evidence type="ECO:0000313" key="10">
    <source>
        <dbReference type="Proteomes" id="UP001174136"/>
    </source>
</evidence>
<accession>A0AA47MJ03</accession>
<dbReference type="Pfam" id="PF20811">
    <property type="entry name" value="PARG_cat_N"/>
    <property type="match status" value="1"/>
</dbReference>
<evidence type="ECO:0000259" key="7">
    <source>
        <dbReference type="Pfam" id="PF05028"/>
    </source>
</evidence>
<feature type="region of interest" description="Disordered" evidence="6">
    <location>
        <begin position="172"/>
        <end position="261"/>
    </location>
</feature>
<evidence type="ECO:0000256" key="2">
    <source>
        <dbReference type="ARBA" id="ARBA00012255"/>
    </source>
</evidence>
<dbReference type="InterPro" id="IPR007724">
    <property type="entry name" value="Poly_GlycHdrlase"/>
</dbReference>
<organism evidence="9 10">
    <name type="scientific">Merluccius polli</name>
    <name type="common">Benguela hake</name>
    <name type="synonym">Merluccius cadenati</name>
    <dbReference type="NCBI Taxonomy" id="89951"/>
    <lineage>
        <taxon>Eukaryota</taxon>
        <taxon>Metazoa</taxon>
        <taxon>Chordata</taxon>
        <taxon>Craniata</taxon>
        <taxon>Vertebrata</taxon>
        <taxon>Euteleostomi</taxon>
        <taxon>Actinopterygii</taxon>
        <taxon>Neopterygii</taxon>
        <taxon>Teleostei</taxon>
        <taxon>Neoteleostei</taxon>
        <taxon>Acanthomorphata</taxon>
        <taxon>Zeiogadaria</taxon>
        <taxon>Gadariae</taxon>
        <taxon>Gadiformes</taxon>
        <taxon>Gadoidei</taxon>
        <taxon>Merlucciidae</taxon>
        <taxon>Merluccius</taxon>
    </lineage>
</organism>
<evidence type="ECO:0000313" key="9">
    <source>
        <dbReference type="EMBL" id="KAK0140981.1"/>
    </source>
</evidence>
<feature type="active site" evidence="4">
    <location>
        <position position="577"/>
    </location>
</feature>
<keyword evidence="3" id="KW-0378">Hydrolase</keyword>
<comment type="similarity">
    <text evidence="1">Belongs to the poly(ADP-ribose) glycohydrolase family.</text>
</comment>
<name>A0AA47MJ03_MERPO</name>
<dbReference type="EMBL" id="JAOPHQ010003991">
    <property type="protein sequence ID" value="KAK0140981.1"/>
    <property type="molecule type" value="Genomic_DNA"/>
</dbReference>
<reference evidence="9" key="1">
    <citation type="journal article" date="2023" name="Front. Mar. Sci.">
        <title>A new Merluccius polli reference genome to investigate the effects of global change in West African waters.</title>
        <authorList>
            <person name="Mateo J.L."/>
            <person name="Blanco-Fernandez C."/>
            <person name="Garcia-Vazquez E."/>
            <person name="Machado-Schiaffino G."/>
        </authorList>
    </citation>
    <scope>NUCLEOTIDE SEQUENCE</scope>
    <source>
        <strain evidence="9">C29</strain>
        <tissue evidence="9">Fin</tissue>
    </source>
</reference>
<feature type="compositionally biased region" description="Basic and acidic residues" evidence="6">
    <location>
        <begin position="48"/>
        <end position="68"/>
    </location>
</feature>
<sequence>MMMLRMMKVVQKVEIFFVFIALILLPALAQRWIKRWILRKGADGNSEGAKDITTQHEDRSELPDKPETLDMSQDGVSMENTQEDMSSQNVMDFGATTSVADKPDFTPGEEGTAEVQCHNGQKSSKRPNSPEPHLMETAPARASNPRHALHLSCSPKNVLGAAPDDVAMLSPESPVCKRLPDSSPPDREHQFPDLAANADHPGVLEPESGPPVTSVGSRSLSQDKAQVVATTLTKAAGKQARVGQSRTNHDSTGRHTGTTSKSFVFSLDDMDRPWLGTPIDELNRMPQCAPPLSHLKPTLSHTVTVRTDLLREGEVPIHYPSKFKDAWDDVSVKMPCSEKNLFPMETEERGHSSVQSRWVLIQAALTGEFKSSLDVRDAILRYNTAHAKKWDFTALNLLCTEVLEQCEAQQLFEVLLPAMVKLALSAPRICTSPVPLLKAKLSHSLTLSQEQISCLLANAFFCTFPRRNSRKSDYCNYPDINFYRLFEGSSSKKIEKLKTLFCYFKRVTQTRPKGLVTFTRQCLNNPPNWESSKTQLTRLHITCEGTIEDDGYGMLQVDFANRFVGGGVTSQGLVQEEIRFLINPELIASRLFTEALDNNECLIITGTEQYSKYVGYSESYKWKESHKDETPRDDWQRRCTEIVALDALKYRHFLEQFYPEKTTRELNKAYCGFFRQGANSQHLSAVATGNWGCGAFGGDTRLKALIQLMAAAEAGRDVAYFTFGDAQLMRDVHEMHTFLVDRQTTVGRLYSLLNNYFCAVCKNCRTSRPDVSLYGFIHERLSSRSPPGTASDAPGPKGPGTSSAGSARL</sequence>
<dbReference type="GO" id="GO:0006282">
    <property type="term" value="P:regulation of DNA repair"/>
    <property type="evidence" value="ECO:0007669"/>
    <property type="project" value="InterPro"/>
</dbReference>
<evidence type="ECO:0000256" key="3">
    <source>
        <dbReference type="ARBA" id="ARBA00022801"/>
    </source>
</evidence>
<dbReference type="InterPro" id="IPR046372">
    <property type="entry name" value="PARG_cat_C"/>
</dbReference>
<feature type="compositionally biased region" description="Polar residues" evidence="6">
    <location>
        <begin position="214"/>
        <end position="233"/>
    </location>
</feature>
<evidence type="ECO:0000256" key="6">
    <source>
        <dbReference type="SAM" id="MobiDB-lite"/>
    </source>
</evidence>
<feature type="binding site" evidence="5">
    <location>
        <position position="575"/>
    </location>
    <ligand>
        <name>substrate</name>
    </ligand>
</feature>
<dbReference type="Proteomes" id="UP001174136">
    <property type="component" value="Unassembled WGS sequence"/>
</dbReference>
<feature type="binding site" evidence="5">
    <location>
        <position position="561"/>
    </location>
    <ligand>
        <name>substrate</name>
    </ligand>
</feature>
<feature type="region of interest" description="Disordered" evidence="6">
    <location>
        <begin position="783"/>
        <end position="809"/>
    </location>
</feature>
<feature type="region of interest" description="Disordered" evidence="6">
    <location>
        <begin position="97"/>
        <end position="147"/>
    </location>
</feature>
<feature type="binding site" evidence="5">
    <location>
        <position position="616"/>
    </location>
    <ligand>
        <name>substrate</name>
    </ligand>
</feature>
<feature type="region of interest" description="Disordered" evidence="6">
    <location>
        <begin position="43"/>
        <end position="72"/>
    </location>
</feature>
<dbReference type="GO" id="GO:0005737">
    <property type="term" value="C:cytoplasm"/>
    <property type="evidence" value="ECO:0007669"/>
    <property type="project" value="TreeGrafter"/>
</dbReference>
<dbReference type="GO" id="GO:1990966">
    <property type="term" value="P:ATP generation from poly-ADP-D-ribose"/>
    <property type="evidence" value="ECO:0007669"/>
    <property type="project" value="TreeGrafter"/>
</dbReference>
<proteinExistence type="inferred from homology"/>
<dbReference type="GO" id="GO:0005634">
    <property type="term" value="C:nucleus"/>
    <property type="evidence" value="ECO:0007669"/>
    <property type="project" value="TreeGrafter"/>
</dbReference>